<feature type="binding site" evidence="12">
    <location>
        <position position="274"/>
    </location>
    <ligand>
        <name>K(+)</name>
        <dbReference type="ChEBI" id="CHEBI:29103"/>
    </ligand>
</feature>
<feature type="binding site" evidence="12">
    <location>
        <position position="237"/>
    </location>
    <ligand>
        <name>K(+)</name>
        <dbReference type="ChEBI" id="CHEBI:29103"/>
    </ligand>
</feature>
<dbReference type="PRINTS" id="PR00990">
    <property type="entry name" value="RIBOKINASE"/>
</dbReference>
<gene>
    <name evidence="12 14" type="primary">rbsK</name>
    <name evidence="14" type="ORF">PTI97_12980</name>
</gene>
<keyword evidence="12" id="KW-0963">Cytoplasm</keyword>
<evidence type="ECO:0000256" key="1">
    <source>
        <dbReference type="ARBA" id="ARBA00005380"/>
    </source>
</evidence>
<feature type="binding site" evidence="12">
    <location>
        <begin position="209"/>
        <end position="214"/>
    </location>
    <ligand>
        <name>ATP</name>
        <dbReference type="ChEBI" id="CHEBI:30616"/>
    </ligand>
</feature>
<feature type="binding site" evidence="12">
    <location>
        <position position="182"/>
    </location>
    <ligand>
        <name>ATP</name>
        <dbReference type="ChEBI" id="CHEBI:30616"/>
    </ligand>
</feature>
<comment type="pathway">
    <text evidence="12">Carbohydrate metabolism; D-ribose degradation; D-ribose 5-phosphate from beta-D-ribopyranose: step 2/2.</text>
</comment>
<keyword evidence="11 12" id="KW-0119">Carbohydrate metabolism</keyword>
<feature type="active site" description="Proton acceptor" evidence="12">
    <location>
        <position position="241"/>
    </location>
</feature>
<feature type="binding site" evidence="12">
    <location>
        <begin position="240"/>
        <end position="241"/>
    </location>
    <ligand>
        <name>ATP</name>
        <dbReference type="ChEBI" id="CHEBI:30616"/>
    </ligand>
</feature>
<dbReference type="InterPro" id="IPR011877">
    <property type="entry name" value="Ribokinase"/>
</dbReference>
<evidence type="ECO:0000313" key="14">
    <source>
        <dbReference type="EMBL" id="WDH75730.1"/>
    </source>
</evidence>
<comment type="cofactor">
    <cofactor evidence="12">
        <name>Mg(2+)</name>
        <dbReference type="ChEBI" id="CHEBI:18420"/>
    </cofactor>
    <text evidence="12">Requires a divalent cation, most likely magnesium in vivo, as an electrophilic catalyst to aid phosphoryl group transfer. It is the chelate of the metal and the nucleotide that is the actual substrate.</text>
</comment>
<evidence type="ECO:0000256" key="12">
    <source>
        <dbReference type="HAMAP-Rule" id="MF_01987"/>
    </source>
</evidence>
<evidence type="ECO:0000256" key="5">
    <source>
        <dbReference type="ARBA" id="ARBA00022723"/>
    </source>
</evidence>
<evidence type="ECO:0000256" key="10">
    <source>
        <dbReference type="ARBA" id="ARBA00022958"/>
    </source>
</evidence>
<protein>
    <recommendedName>
        <fullName evidence="3 12">Ribokinase</fullName>
        <shortName evidence="12">RK</shortName>
        <ecNumber evidence="2 12">2.7.1.15</ecNumber>
    </recommendedName>
</protein>
<accession>A0ABY7WXZ3</accession>
<feature type="binding site" evidence="12">
    <location>
        <position position="138"/>
    </location>
    <ligand>
        <name>substrate</name>
    </ligand>
</feature>
<dbReference type="InterPro" id="IPR002173">
    <property type="entry name" value="Carboh/pur_kinase_PfkB_CS"/>
</dbReference>
<dbReference type="PANTHER" id="PTHR10584:SF166">
    <property type="entry name" value="RIBOKINASE"/>
    <property type="match status" value="1"/>
</dbReference>
<keyword evidence="4 12" id="KW-0808">Transferase</keyword>
<comment type="caution">
    <text evidence="12">Lacks conserved residue(s) required for the propagation of feature annotation.</text>
</comment>
<dbReference type="InterPro" id="IPR011611">
    <property type="entry name" value="PfkB_dom"/>
</dbReference>
<comment type="activity regulation">
    <text evidence="12">Activated by a monovalent cation that binds near, but not in, the active site. The most likely occupant of the site in vivo is potassium. Ion binding induces a conformational change that may alter substrate affinity.</text>
</comment>
<dbReference type="Gene3D" id="3.40.1190.20">
    <property type="match status" value="1"/>
</dbReference>
<feature type="binding site" evidence="12">
    <location>
        <begin position="39"/>
        <end position="43"/>
    </location>
    <ligand>
        <name>substrate</name>
    </ligand>
</feature>
<feature type="binding site" evidence="12">
    <location>
        <begin position="11"/>
        <end position="13"/>
    </location>
    <ligand>
        <name>substrate</name>
    </ligand>
</feature>
<dbReference type="EC" id="2.7.1.15" evidence="2 12"/>
<feature type="domain" description="Carbohydrate kinase PfkB" evidence="13">
    <location>
        <begin position="1"/>
        <end position="283"/>
    </location>
</feature>
<keyword evidence="6 12" id="KW-0547">Nucleotide-binding</keyword>
<feature type="binding site" evidence="12">
    <location>
        <position position="276"/>
    </location>
    <ligand>
        <name>K(+)</name>
        <dbReference type="ChEBI" id="CHEBI:29103"/>
    </ligand>
</feature>
<keyword evidence="7 12" id="KW-0418">Kinase</keyword>
<evidence type="ECO:0000256" key="8">
    <source>
        <dbReference type="ARBA" id="ARBA00022840"/>
    </source>
</evidence>
<keyword evidence="9 12" id="KW-0460">Magnesium</keyword>
<name>A0ABY7WXZ3_9BACL</name>
<dbReference type="InterPro" id="IPR002139">
    <property type="entry name" value="Ribo/fructo_kinase"/>
</dbReference>
<dbReference type="GO" id="GO:0004747">
    <property type="term" value="F:ribokinase activity"/>
    <property type="evidence" value="ECO:0007669"/>
    <property type="project" value="UniProtKB-EC"/>
</dbReference>
<evidence type="ECO:0000256" key="2">
    <source>
        <dbReference type="ARBA" id="ARBA00012035"/>
    </source>
</evidence>
<evidence type="ECO:0000256" key="7">
    <source>
        <dbReference type="ARBA" id="ARBA00022777"/>
    </source>
</evidence>
<keyword evidence="8 12" id="KW-0067">ATP-binding</keyword>
<evidence type="ECO:0000256" key="11">
    <source>
        <dbReference type="ARBA" id="ARBA00023277"/>
    </source>
</evidence>
<evidence type="ECO:0000256" key="6">
    <source>
        <dbReference type="ARBA" id="ARBA00022741"/>
    </source>
</evidence>
<dbReference type="CDD" id="cd01174">
    <property type="entry name" value="ribokinase"/>
    <property type="match status" value="1"/>
</dbReference>
<dbReference type="PANTHER" id="PTHR10584">
    <property type="entry name" value="SUGAR KINASE"/>
    <property type="match status" value="1"/>
</dbReference>
<comment type="similarity">
    <text evidence="12">Belongs to the carbohydrate kinase PfkB family. Ribokinase subfamily.</text>
</comment>
<comment type="subunit">
    <text evidence="12">Homodimer.</text>
</comment>
<evidence type="ECO:0000256" key="9">
    <source>
        <dbReference type="ARBA" id="ARBA00022842"/>
    </source>
</evidence>
<dbReference type="PROSITE" id="PS00584">
    <property type="entry name" value="PFKB_KINASES_2"/>
    <property type="match status" value="1"/>
</dbReference>
<evidence type="ECO:0000313" key="15">
    <source>
        <dbReference type="Proteomes" id="UP001213680"/>
    </source>
</evidence>
<keyword evidence="15" id="KW-1185">Reference proteome</keyword>
<keyword evidence="5 12" id="KW-0479">Metal-binding</keyword>
<feature type="binding site" evidence="12">
    <location>
        <position position="235"/>
    </location>
    <ligand>
        <name>K(+)</name>
        <dbReference type="ChEBI" id="CHEBI:29103"/>
    </ligand>
</feature>
<evidence type="ECO:0000256" key="3">
    <source>
        <dbReference type="ARBA" id="ARBA00016943"/>
    </source>
</evidence>
<dbReference type="NCBIfam" id="TIGR02152">
    <property type="entry name" value="D_ribokin_bact"/>
    <property type="match status" value="1"/>
</dbReference>
<comment type="catalytic activity">
    <reaction evidence="12">
        <text>D-ribose + ATP = D-ribose 5-phosphate + ADP + H(+)</text>
        <dbReference type="Rhea" id="RHEA:13697"/>
        <dbReference type="ChEBI" id="CHEBI:15378"/>
        <dbReference type="ChEBI" id="CHEBI:30616"/>
        <dbReference type="ChEBI" id="CHEBI:47013"/>
        <dbReference type="ChEBI" id="CHEBI:78346"/>
        <dbReference type="ChEBI" id="CHEBI:456216"/>
        <dbReference type="EC" id="2.7.1.15"/>
    </reaction>
</comment>
<comment type="function">
    <text evidence="12">Catalyzes the phosphorylation of ribose at O-5 in a reaction requiring ATP and magnesium. The resulting D-ribose-5-phosphate can then be used either for sythesis of nucleotides, histidine, and tryptophan, or as a component of the pentose phosphate pathway.</text>
</comment>
<comment type="subcellular location">
    <subcellularLocation>
        <location evidence="12">Cytoplasm</location>
    </subcellularLocation>
</comment>
<dbReference type="SUPFAM" id="SSF53613">
    <property type="entry name" value="Ribokinase-like"/>
    <property type="match status" value="1"/>
</dbReference>
<comment type="similarity">
    <text evidence="1">Belongs to the carbohydrate kinase pfkB family.</text>
</comment>
<dbReference type="InterPro" id="IPR029056">
    <property type="entry name" value="Ribokinase-like"/>
</dbReference>
<feature type="binding site" evidence="12">
    <location>
        <position position="271"/>
    </location>
    <ligand>
        <name>K(+)</name>
        <dbReference type="ChEBI" id="CHEBI:29103"/>
    </ligand>
</feature>
<evidence type="ECO:0000259" key="13">
    <source>
        <dbReference type="Pfam" id="PF00294"/>
    </source>
</evidence>
<dbReference type="EMBL" id="CP118099">
    <property type="protein sequence ID" value="WDH75730.1"/>
    <property type="molecule type" value="Genomic_DNA"/>
</dbReference>
<dbReference type="HAMAP" id="MF_01987">
    <property type="entry name" value="Ribokinase"/>
    <property type="match status" value="1"/>
</dbReference>
<dbReference type="Pfam" id="PF00294">
    <property type="entry name" value="PfkB"/>
    <property type="match status" value="1"/>
</dbReference>
<feature type="binding site" evidence="12">
    <location>
        <position position="241"/>
    </location>
    <ligand>
        <name>substrate</name>
    </ligand>
</feature>
<dbReference type="RefSeq" id="WP_026824918.1">
    <property type="nucleotide sequence ID" value="NZ_CP118099.1"/>
</dbReference>
<proteinExistence type="inferred from homology"/>
<evidence type="ECO:0000256" key="4">
    <source>
        <dbReference type="ARBA" id="ARBA00022679"/>
    </source>
</evidence>
<keyword evidence="10 12" id="KW-0630">Potassium</keyword>
<reference evidence="14 15" key="1">
    <citation type="submission" date="2023-02" db="EMBL/GenBank/DDBJ databases">
        <title>A bacterium isolated from plastisphere.</title>
        <authorList>
            <person name="Sun Y."/>
        </authorList>
    </citation>
    <scope>NUCLEOTIDE SEQUENCE [LARGE SCALE GENOMIC DNA]</scope>
    <source>
        <strain evidence="15">a-1</strain>
    </source>
</reference>
<sequence>MKRIVVIGSISMDLVVTSDKRPRAGETVIGESFRTVPGGKGANQAVAASKLGGAVKMVGCVGSDPFGQQVVENFKQHNVDVTHVRIIPDEVTGTAHIVLAEEDNSIVVVQSANKKVVFTEDELNQLLDEQSFVLLQLEIPIETVKQVTSYCQSKGIPVLLNPAPSQPLPPEVVEQVTYLTPNEHECRDLFNGMSVDDVLERYPNKLLVTEGVHGVRFHDGKQVRHVPAIRANVVDTTGAGDTFNGALAVALGEQGDLEAAVRFAVVASGMSVEGFGAQGGMPTRQDVQQRLERV</sequence>
<organism evidence="14 15">
    <name type="scientific">Exiguobacterium marinum</name>
    <dbReference type="NCBI Taxonomy" id="273528"/>
    <lineage>
        <taxon>Bacteria</taxon>
        <taxon>Bacillati</taxon>
        <taxon>Bacillota</taxon>
        <taxon>Bacilli</taxon>
        <taxon>Bacillales</taxon>
        <taxon>Bacillales Family XII. Incertae Sedis</taxon>
        <taxon>Exiguobacterium</taxon>
    </lineage>
</organism>
<dbReference type="Proteomes" id="UP001213680">
    <property type="component" value="Chromosome"/>
</dbReference>